<gene>
    <name evidence="1" type="ORF">AGERDE_LOCUS11177</name>
</gene>
<dbReference type="Proteomes" id="UP000789831">
    <property type="component" value="Unassembled WGS sequence"/>
</dbReference>
<dbReference type="OrthoDB" id="10251089at2759"/>
<proteinExistence type="predicted"/>
<dbReference type="EMBL" id="CAJVPL010004278">
    <property type="protein sequence ID" value="CAG8645523.1"/>
    <property type="molecule type" value="Genomic_DNA"/>
</dbReference>
<name>A0A9N9GZF2_9GLOM</name>
<accession>A0A9N9GZF2</accession>
<sequence length="62" mass="7282">MSFHAYLQKVQKDWHQRQIYSTSRETRFLCHAPWPEDIIAVVAAIYEPSQEHQTDGLSLNLP</sequence>
<organism evidence="1 2">
    <name type="scientific">Ambispora gerdemannii</name>
    <dbReference type="NCBI Taxonomy" id="144530"/>
    <lineage>
        <taxon>Eukaryota</taxon>
        <taxon>Fungi</taxon>
        <taxon>Fungi incertae sedis</taxon>
        <taxon>Mucoromycota</taxon>
        <taxon>Glomeromycotina</taxon>
        <taxon>Glomeromycetes</taxon>
        <taxon>Archaeosporales</taxon>
        <taxon>Ambisporaceae</taxon>
        <taxon>Ambispora</taxon>
    </lineage>
</organism>
<reference evidence="1" key="1">
    <citation type="submission" date="2021-06" db="EMBL/GenBank/DDBJ databases">
        <authorList>
            <person name="Kallberg Y."/>
            <person name="Tangrot J."/>
            <person name="Rosling A."/>
        </authorList>
    </citation>
    <scope>NUCLEOTIDE SEQUENCE</scope>
    <source>
        <strain evidence="1">MT106</strain>
    </source>
</reference>
<dbReference type="AlphaFoldDB" id="A0A9N9GZF2"/>
<protein>
    <submittedName>
        <fullName evidence="1">10026_t:CDS:1</fullName>
    </submittedName>
</protein>
<comment type="caution">
    <text evidence="1">The sequence shown here is derived from an EMBL/GenBank/DDBJ whole genome shotgun (WGS) entry which is preliminary data.</text>
</comment>
<keyword evidence="2" id="KW-1185">Reference proteome</keyword>
<evidence type="ECO:0000313" key="2">
    <source>
        <dbReference type="Proteomes" id="UP000789831"/>
    </source>
</evidence>
<evidence type="ECO:0000313" key="1">
    <source>
        <dbReference type="EMBL" id="CAG8645523.1"/>
    </source>
</evidence>